<name>A0A7R9GF89_9CRUS</name>
<evidence type="ECO:0000256" key="3">
    <source>
        <dbReference type="ARBA" id="ARBA00022737"/>
    </source>
</evidence>
<keyword evidence="2" id="KW-0963">Cytoplasm</keyword>
<dbReference type="CDD" id="cd14473">
    <property type="entry name" value="FERM_B-lobe"/>
    <property type="match status" value="1"/>
</dbReference>
<comment type="subcellular location">
    <subcellularLocation>
        <location evidence="1">Cytoplasm</location>
    </subcellularLocation>
</comment>
<dbReference type="Gene3D" id="1.25.40.530">
    <property type="entry name" value="MyTH4 domain"/>
    <property type="match status" value="3"/>
</dbReference>
<dbReference type="GO" id="GO:0003779">
    <property type="term" value="F:actin binding"/>
    <property type="evidence" value="ECO:0007669"/>
    <property type="project" value="UniProtKB-KW"/>
</dbReference>
<feature type="transmembrane region" description="Helical" evidence="6">
    <location>
        <begin position="139"/>
        <end position="159"/>
    </location>
</feature>
<protein>
    <recommendedName>
        <fullName evidence="7">MyTH4 domain-containing protein</fullName>
    </recommendedName>
</protein>
<feature type="transmembrane region" description="Helical" evidence="6">
    <location>
        <begin position="255"/>
        <end position="277"/>
    </location>
</feature>
<evidence type="ECO:0000313" key="8">
    <source>
        <dbReference type="EMBL" id="CAD7280395.1"/>
    </source>
</evidence>
<accession>A0A7R9GF89</accession>
<dbReference type="Pfam" id="PF00784">
    <property type="entry name" value="MyTH4"/>
    <property type="match status" value="2"/>
</dbReference>
<keyword evidence="6" id="KW-1133">Transmembrane helix</keyword>
<dbReference type="InterPro" id="IPR019748">
    <property type="entry name" value="FERM_central"/>
</dbReference>
<dbReference type="InterPro" id="IPR000857">
    <property type="entry name" value="MyTH4_dom"/>
</dbReference>
<evidence type="ECO:0000313" key="9">
    <source>
        <dbReference type="Proteomes" id="UP000678499"/>
    </source>
</evidence>
<organism evidence="8">
    <name type="scientific">Notodromas monacha</name>
    <dbReference type="NCBI Taxonomy" id="399045"/>
    <lineage>
        <taxon>Eukaryota</taxon>
        <taxon>Metazoa</taxon>
        <taxon>Ecdysozoa</taxon>
        <taxon>Arthropoda</taxon>
        <taxon>Crustacea</taxon>
        <taxon>Oligostraca</taxon>
        <taxon>Ostracoda</taxon>
        <taxon>Podocopa</taxon>
        <taxon>Podocopida</taxon>
        <taxon>Cypridocopina</taxon>
        <taxon>Cypridoidea</taxon>
        <taxon>Cyprididae</taxon>
        <taxon>Notodromas</taxon>
    </lineage>
</organism>
<dbReference type="InterPro" id="IPR038185">
    <property type="entry name" value="MyTH4_dom_sf"/>
</dbReference>
<dbReference type="GO" id="GO:0005856">
    <property type="term" value="C:cytoskeleton"/>
    <property type="evidence" value="ECO:0007669"/>
    <property type="project" value="InterPro"/>
</dbReference>
<keyword evidence="4" id="KW-0009">Actin-binding</keyword>
<dbReference type="PROSITE" id="PS51016">
    <property type="entry name" value="MYTH4"/>
    <property type="match status" value="2"/>
</dbReference>
<dbReference type="EMBL" id="CAJPEX010002143">
    <property type="protein sequence ID" value="CAG0920547.1"/>
    <property type="molecule type" value="Genomic_DNA"/>
</dbReference>
<sequence>MDIVISPDGSIQGSLKTKEMKSKRKGKKSKDGMTEWTWREMVDMVKFTRSPIQNSLLKLESSELNRLAVECFLAVMRYMGDYPMASPGSKDPQQTEVDCVYALLRNCYNHKELRNEVYCQVMKQTTNNKSARPDSAQRGWRLFSILAAYFTCTNLLRPYLFKYLENAAYDKRRAYHGTLLLSVFFFSVLPCPAFLHVDMVKFTRSPIQNSLLKLESSELNRLAVECFLAVMRYMGDYPMASPGSKDPQQTEVDCVYALLRALLHITVHYFVCCLLFSRAGLRRVAPTRLFSILAAYFTCTNLLRPYLFKYLENAAYDKRRAYHGTALVCLQNLRKTFKYEGRKNVPSIEEITAITAGRNSKRQIYRLPGGTERVINTKSTTVVQDIIEEICGVLNIHNPDEMEEYSLYCIVEGDTFTVPLARNEYILDVTTELHKKQHIFYLIFCRSVWHYPLRLDNQLYIELVFNQIAPDYLEGLLLVMPGEALQQDYVYDIAKIAALLHRATDMEHLPTMKEVKFVLPKPALTIRDIKPPQWVNLVQSSWKEIVEENGITPIQAKAQVLAFRVPVKFVLVNEKETLIFYPFAEIISTRKSKAGDGPMLLDLKCGNLMQQKVTSIQTDQAHEIARLIRQYISIERRTNGMRPAMPGRKEPDGLRGWFTFKYIDTSYFTNLAFIMRVTAHQIIIMSRGEGVRTTPKRRAFSEQLPWLV</sequence>
<dbReference type="OrthoDB" id="8182952at2759"/>
<feature type="transmembrane region" description="Helical" evidence="6">
    <location>
        <begin position="179"/>
        <end position="197"/>
    </location>
</feature>
<keyword evidence="6" id="KW-0472">Membrane</keyword>
<reference evidence="8" key="1">
    <citation type="submission" date="2020-11" db="EMBL/GenBank/DDBJ databases">
        <authorList>
            <person name="Tran Van P."/>
        </authorList>
    </citation>
    <scope>NUCLEOTIDE SEQUENCE</scope>
</reference>
<evidence type="ECO:0000256" key="5">
    <source>
        <dbReference type="SAM" id="MobiDB-lite"/>
    </source>
</evidence>
<dbReference type="EMBL" id="OA884180">
    <property type="protein sequence ID" value="CAD7280395.1"/>
    <property type="molecule type" value="Genomic_DNA"/>
</dbReference>
<dbReference type="InterPro" id="IPR011993">
    <property type="entry name" value="PH-like_dom_sf"/>
</dbReference>
<dbReference type="Proteomes" id="UP000678499">
    <property type="component" value="Unassembled WGS sequence"/>
</dbReference>
<evidence type="ECO:0000256" key="1">
    <source>
        <dbReference type="ARBA" id="ARBA00004496"/>
    </source>
</evidence>
<gene>
    <name evidence="8" type="ORF">NMOB1V02_LOCUS8055</name>
</gene>
<evidence type="ECO:0000259" key="7">
    <source>
        <dbReference type="PROSITE" id="PS51016"/>
    </source>
</evidence>
<keyword evidence="3" id="KW-0677">Repeat</keyword>
<feature type="domain" description="MyTH4" evidence="7">
    <location>
        <begin position="202"/>
        <end position="355"/>
    </location>
</feature>
<keyword evidence="9" id="KW-1185">Reference proteome</keyword>
<dbReference type="PANTHER" id="PTHR22692:SF26">
    <property type="entry name" value="SH3 DOMAIN-CONTAINING PROTEIN"/>
    <property type="match status" value="1"/>
</dbReference>
<keyword evidence="6" id="KW-0812">Transmembrane</keyword>
<dbReference type="InterPro" id="IPR051567">
    <property type="entry name" value="Unconventional_Myosin_ATPase"/>
</dbReference>
<evidence type="ECO:0000256" key="4">
    <source>
        <dbReference type="ARBA" id="ARBA00023203"/>
    </source>
</evidence>
<dbReference type="AlphaFoldDB" id="A0A7R9GF89"/>
<dbReference type="SMART" id="SM00139">
    <property type="entry name" value="MyTH4"/>
    <property type="match status" value="2"/>
</dbReference>
<feature type="domain" description="MyTH4" evidence="7">
    <location>
        <begin position="47"/>
        <end position="201"/>
    </location>
</feature>
<dbReference type="PANTHER" id="PTHR22692">
    <property type="entry name" value="MYOSIN VII, XV"/>
    <property type="match status" value="1"/>
</dbReference>
<feature type="transmembrane region" description="Helical" evidence="6">
    <location>
        <begin position="289"/>
        <end position="308"/>
    </location>
</feature>
<evidence type="ECO:0000256" key="2">
    <source>
        <dbReference type="ARBA" id="ARBA00022490"/>
    </source>
</evidence>
<dbReference type="Gene3D" id="2.30.29.30">
    <property type="entry name" value="Pleckstrin-homology domain (PH domain)/Phosphotyrosine-binding domain (PTB)"/>
    <property type="match status" value="1"/>
</dbReference>
<proteinExistence type="predicted"/>
<evidence type="ECO:0000256" key="6">
    <source>
        <dbReference type="SAM" id="Phobius"/>
    </source>
</evidence>
<feature type="region of interest" description="Disordered" evidence="5">
    <location>
        <begin position="1"/>
        <end position="32"/>
    </location>
</feature>